<sequence length="108" mass="12547">MIRRHPTAITLGHKDILELKEELEEQRLQREIKEQQKRWQMSEQEAQNASQTDRDQNFGEFDDEDKNTSHISIKGESATQPGPQYQSPNGAMGDRDTLNTHRNPFLAE</sequence>
<dbReference type="GO" id="GO:0005680">
    <property type="term" value="C:anaphase-promoting complex"/>
    <property type="evidence" value="ECO:0007669"/>
    <property type="project" value="InterPro"/>
</dbReference>
<feature type="region of interest" description="Disordered" evidence="2">
    <location>
        <begin position="33"/>
        <end position="108"/>
    </location>
</feature>
<accession>A0A1G4J2Y8</accession>
<dbReference type="InterPro" id="IPR018860">
    <property type="entry name" value="APC_suCDC26"/>
</dbReference>
<evidence type="ECO:0000256" key="2">
    <source>
        <dbReference type="SAM" id="MobiDB-lite"/>
    </source>
</evidence>
<protein>
    <submittedName>
        <fullName evidence="3">LAMI_0C04874g1_1</fullName>
    </submittedName>
</protein>
<keyword evidence="1" id="KW-0833">Ubl conjugation pathway</keyword>
<dbReference type="Pfam" id="PF10471">
    <property type="entry name" value="ANAPC_CDC26"/>
    <property type="match status" value="1"/>
</dbReference>
<evidence type="ECO:0000313" key="4">
    <source>
        <dbReference type="Proteomes" id="UP000191024"/>
    </source>
</evidence>
<evidence type="ECO:0000313" key="3">
    <source>
        <dbReference type="EMBL" id="SCU83826.1"/>
    </source>
</evidence>
<name>A0A1G4J2Y8_9SACH</name>
<organism evidence="3 4">
    <name type="scientific">Lachancea mirantina</name>
    <dbReference type="NCBI Taxonomy" id="1230905"/>
    <lineage>
        <taxon>Eukaryota</taxon>
        <taxon>Fungi</taxon>
        <taxon>Dikarya</taxon>
        <taxon>Ascomycota</taxon>
        <taxon>Saccharomycotina</taxon>
        <taxon>Saccharomycetes</taxon>
        <taxon>Saccharomycetales</taxon>
        <taxon>Saccharomycetaceae</taxon>
        <taxon>Lachancea</taxon>
    </lineage>
</organism>
<feature type="compositionally biased region" description="Polar residues" evidence="2">
    <location>
        <begin position="77"/>
        <end position="89"/>
    </location>
</feature>
<dbReference type="AlphaFoldDB" id="A0A1G4J2Y8"/>
<proteinExistence type="predicted"/>
<dbReference type="Proteomes" id="UP000191024">
    <property type="component" value="Chromosome C"/>
</dbReference>
<gene>
    <name evidence="3" type="ORF">LAMI_0C04874G</name>
</gene>
<evidence type="ECO:0000256" key="1">
    <source>
        <dbReference type="ARBA" id="ARBA00022786"/>
    </source>
</evidence>
<reference evidence="4" key="1">
    <citation type="submission" date="2016-03" db="EMBL/GenBank/DDBJ databases">
        <authorList>
            <person name="Devillers H."/>
        </authorList>
    </citation>
    <scope>NUCLEOTIDE SEQUENCE [LARGE SCALE GENOMIC DNA]</scope>
</reference>
<dbReference type="EMBL" id="LT598466">
    <property type="protein sequence ID" value="SCU83826.1"/>
    <property type="molecule type" value="Genomic_DNA"/>
</dbReference>
<feature type="compositionally biased region" description="Polar residues" evidence="2">
    <location>
        <begin position="39"/>
        <end position="51"/>
    </location>
</feature>
<keyword evidence="4" id="KW-1185">Reference proteome</keyword>
<dbReference type="GO" id="GO:0031145">
    <property type="term" value="P:anaphase-promoting complex-dependent catabolic process"/>
    <property type="evidence" value="ECO:0007669"/>
    <property type="project" value="InterPro"/>
</dbReference>